<feature type="compositionally biased region" description="Polar residues" evidence="1">
    <location>
        <begin position="149"/>
        <end position="169"/>
    </location>
</feature>
<protein>
    <submittedName>
        <fullName evidence="2">Uncharacterized protein</fullName>
    </submittedName>
</protein>
<dbReference type="Proteomes" id="UP001141327">
    <property type="component" value="Unassembled WGS sequence"/>
</dbReference>
<evidence type="ECO:0000313" key="2">
    <source>
        <dbReference type="EMBL" id="KAJ4455256.1"/>
    </source>
</evidence>
<organism evidence="2 3">
    <name type="scientific">Paratrimastix pyriformis</name>
    <dbReference type="NCBI Taxonomy" id="342808"/>
    <lineage>
        <taxon>Eukaryota</taxon>
        <taxon>Metamonada</taxon>
        <taxon>Preaxostyla</taxon>
        <taxon>Paratrimastigidae</taxon>
        <taxon>Paratrimastix</taxon>
    </lineage>
</organism>
<keyword evidence="3" id="KW-1185">Reference proteome</keyword>
<sequence length="219" mass="23454">MACEITAVNDDLDDETSAFIEKHASILDEDDPFLCFIDVLDDHRAIFRSMDQLSRLSFTSTMIPEFGKLFGYLVASEKRIPSTKLLQRISLSILRSAGGDQSLCCQKLAQLIQFICAATIFNLESPTKAATVSQVSMATPVPARPVASVNPSTASPQSGLCPKSPSTVKQPPGKVTAHCIDPSAAPLQLGGVFLLPYSVLCGAVLPGVGSHFTHGRELY</sequence>
<feature type="region of interest" description="Disordered" evidence="1">
    <location>
        <begin position="146"/>
        <end position="173"/>
    </location>
</feature>
<evidence type="ECO:0000313" key="3">
    <source>
        <dbReference type="Proteomes" id="UP001141327"/>
    </source>
</evidence>
<proteinExistence type="predicted"/>
<dbReference type="EMBL" id="JAPMOS010000114">
    <property type="protein sequence ID" value="KAJ4455256.1"/>
    <property type="molecule type" value="Genomic_DNA"/>
</dbReference>
<gene>
    <name evidence="2" type="ORF">PAPYR_9850</name>
</gene>
<evidence type="ECO:0000256" key="1">
    <source>
        <dbReference type="SAM" id="MobiDB-lite"/>
    </source>
</evidence>
<comment type="caution">
    <text evidence="2">The sequence shown here is derived from an EMBL/GenBank/DDBJ whole genome shotgun (WGS) entry which is preliminary data.</text>
</comment>
<name>A0ABQ8UA05_9EUKA</name>
<reference evidence="2" key="1">
    <citation type="journal article" date="2022" name="bioRxiv">
        <title>Genomics of Preaxostyla Flagellates Illuminates Evolutionary Transitions and the Path Towards Mitochondrial Loss.</title>
        <authorList>
            <person name="Novak L.V.F."/>
            <person name="Treitli S.C."/>
            <person name="Pyrih J."/>
            <person name="Halakuc P."/>
            <person name="Pipaliya S.V."/>
            <person name="Vacek V."/>
            <person name="Brzon O."/>
            <person name="Soukal P."/>
            <person name="Eme L."/>
            <person name="Dacks J.B."/>
            <person name="Karnkowska A."/>
            <person name="Elias M."/>
            <person name="Hampl V."/>
        </authorList>
    </citation>
    <scope>NUCLEOTIDE SEQUENCE</scope>
    <source>
        <strain evidence="2">RCP-MX</strain>
    </source>
</reference>
<accession>A0ABQ8UA05</accession>